<keyword evidence="2" id="KW-1185">Reference proteome</keyword>
<dbReference type="RefSeq" id="WP_110433195.1">
    <property type="nucleotide sequence ID" value="NZ_QGLR01000009.1"/>
</dbReference>
<dbReference type="Proteomes" id="UP000247932">
    <property type="component" value="Unassembled WGS sequence"/>
</dbReference>
<sequence>MDYNFHPPTWTTYNFNSAKLSTKSLFFTPIYFSLKLHRITRILSRSLDRCVLSQQIFLGLLFGLMLITSYSSLALTTKTLNVINGNAPYLTFDGGQTRVTNIEPLFGISLSDGRTFTPATPNLNNNPIELPVAGQSFLDIGMLVPTNTDSIALSSLIGPPYNYWGDDDGDGQGINGITVTGRLSLSIVDKNNQTVSRNTVLTICNAPYKLTLSNSEGTLKTRYGVPNESPFSASNISYYINPKAAPKICFVKPYSSTSWGIYAGSDWYAGKGFLPKSFVSSNYGLNFPTTGANNLSFDLDLGGIVQPLTWKAVSPNGDIKATISNSTNTSVRVTLTGPSTDETQWGSTNPGNIGRPSLPQIFELVGLDNNNNEVLKYGFVLKQWFVSRGNRSYEYVDATSWCKKIGDYRLPNVKDLTNASFEGTVGGTPASSGNYFQRSIGAGFIPEWGVISIYPGTNFNEIYNWTADKSSFSGLYIVNYDGSVSWSTFPTGVICVYP</sequence>
<proteinExistence type="predicted"/>
<protein>
    <submittedName>
        <fullName evidence="1">Uncharacterized protein</fullName>
    </submittedName>
</protein>
<dbReference type="EMBL" id="QGLR01000009">
    <property type="protein sequence ID" value="PXZ07431.1"/>
    <property type="molecule type" value="Genomic_DNA"/>
</dbReference>
<organism evidence="1 2">
    <name type="scientific">Gilliamella apicola</name>
    <dbReference type="NCBI Taxonomy" id="1196095"/>
    <lineage>
        <taxon>Bacteria</taxon>
        <taxon>Pseudomonadati</taxon>
        <taxon>Pseudomonadota</taxon>
        <taxon>Gammaproteobacteria</taxon>
        <taxon>Orbales</taxon>
        <taxon>Orbaceae</taxon>
        <taxon>Gilliamella</taxon>
    </lineage>
</organism>
<evidence type="ECO:0000313" key="2">
    <source>
        <dbReference type="Proteomes" id="UP000247932"/>
    </source>
</evidence>
<accession>A0A2V4E8N2</accession>
<comment type="caution">
    <text evidence="1">The sequence shown here is derived from an EMBL/GenBank/DDBJ whole genome shotgun (WGS) entry which is preliminary data.</text>
</comment>
<dbReference type="AlphaFoldDB" id="A0A2V4E8N2"/>
<reference evidence="1 2" key="1">
    <citation type="submission" date="2018-05" db="EMBL/GenBank/DDBJ databases">
        <title>Reference genomes for bee gut microbiota database.</title>
        <authorList>
            <person name="Ellegaard K.M."/>
        </authorList>
    </citation>
    <scope>NUCLEOTIDE SEQUENCE [LARGE SCALE GENOMIC DNA]</scope>
    <source>
        <strain evidence="1 2">ESL0182</strain>
    </source>
</reference>
<name>A0A2V4E8N2_9GAMM</name>
<evidence type="ECO:0000313" key="1">
    <source>
        <dbReference type="EMBL" id="PXZ07431.1"/>
    </source>
</evidence>
<gene>
    <name evidence="1" type="ORF">DKK70_06140</name>
</gene>